<evidence type="ECO:0000313" key="2">
    <source>
        <dbReference type="Proteomes" id="UP000030671"/>
    </source>
</evidence>
<gene>
    <name evidence="1" type="ORF">HETIRDRAFT_104402</name>
</gene>
<dbReference type="KEGG" id="hir:HETIRDRAFT_104402"/>
<dbReference type="RefSeq" id="XP_009549368.1">
    <property type="nucleotide sequence ID" value="XM_009551073.1"/>
</dbReference>
<protein>
    <submittedName>
        <fullName evidence="1">Uncharacterized protein</fullName>
    </submittedName>
</protein>
<proteinExistence type="predicted"/>
<accession>W4K1W4</accession>
<keyword evidence="2" id="KW-1185">Reference proteome</keyword>
<organism evidence="1 2">
    <name type="scientific">Heterobasidion irregulare (strain TC 32-1)</name>
    <dbReference type="NCBI Taxonomy" id="747525"/>
    <lineage>
        <taxon>Eukaryota</taxon>
        <taxon>Fungi</taxon>
        <taxon>Dikarya</taxon>
        <taxon>Basidiomycota</taxon>
        <taxon>Agaricomycotina</taxon>
        <taxon>Agaricomycetes</taxon>
        <taxon>Russulales</taxon>
        <taxon>Bondarzewiaceae</taxon>
        <taxon>Heterobasidion</taxon>
        <taxon>Heterobasidion annosum species complex</taxon>
    </lineage>
</organism>
<evidence type="ECO:0000313" key="1">
    <source>
        <dbReference type="EMBL" id="ETW79101.1"/>
    </source>
</evidence>
<dbReference type="GeneID" id="20665997"/>
<dbReference type="EMBL" id="KI925461">
    <property type="protein sequence ID" value="ETW79101.1"/>
    <property type="molecule type" value="Genomic_DNA"/>
</dbReference>
<name>W4K1W4_HETIT</name>
<dbReference type="AlphaFoldDB" id="W4K1W4"/>
<reference evidence="1 2" key="1">
    <citation type="journal article" date="2012" name="New Phytol.">
        <title>Insight into trade-off between wood decay and parasitism from the genome of a fungal forest pathogen.</title>
        <authorList>
            <person name="Olson A."/>
            <person name="Aerts A."/>
            <person name="Asiegbu F."/>
            <person name="Belbahri L."/>
            <person name="Bouzid O."/>
            <person name="Broberg A."/>
            <person name="Canback B."/>
            <person name="Coutinho P.M."/>
            <person name="Cullen D."/>
            <person name="Dalman K."/>
            <person name="Deflorio G."/>
            <person name="van Diepen L.T."/>
            <person name="Dunand C."/>
            <person name="Duplessis S."/>
            <person name="Durling M."/>
            <person name="Gonthier P."/>
            <person name="Grimwood J."/>
            <person name="Fossdal C.G."/>
            <person name="Hansson D."/>
            <person name="Henrissat B."/>
            <person name="Hietala A."/>
            <person name="Himmelstrand K."/>
            <person name="Hoffmeister D."/>
            <person name="Hogberg N."/>
            <person name="James T.Y."/>
            <person name="Karlsson M."/>
            <person name="Kohler A."/>
            <person name="Kues U."/>
            <person name="Lee Y.H."/>
            <person name="Lin Y.C."/>
            <person name="Lind M."/>
            <person name="Lindquist E."/>
            <person name="Lombard V."/>
            <person name="Lucas S."/>
            <person name="Lunden K."/>
            <person name="Morin E."/>
            <person name="Murat C."/>
            <person name="Park J."/>
            <person name="Raffaello T."/>
            <person name="Rouze P."/>
            <person name="Salamov A."/>
            <person name="Schmutz J."/>
            <person name="Solheim H."/>
            <person name="Stahlberg J."/>
            <person name="Velez H."/>
            <person name="de Vries R.P."/>
            <person name="Wiebenga A."/>
            <person name="Woodward S."/>
            <person name="Yakovlev I."/>
            <person name="Garbelotto M."/>
            <person name="Martin F."/>
            <person name="Grigoriev I.V."/>
            <person name="Stenlid J."/>
        </authorList>
    </citation>
    <scope>NUCLEOTIDE SEQUENCE [LARGE SCALE GENOMIC DNA]</scope>
    <source>
        <strain evidence="1 2">TC 32-1</strain>
    </source>
</reference>
<dbReference type="InParanoid" id="W4K1W4"/>
<dbReference type="HOGENOM" id="CLU_1337652_0_0_1"/>
<dbReference type="Proteomes" id="UP000030671">
    <property type="component" value="Unassembled WGS sequence"/>
</dbReference>
<sequence>MSLQSRLTTEQIRYSLEYQYLGHMFALDFAVRLVQHLGQNAYLDMWVNPNYGRVVEQHPFIAYQGQGREELAMSNLQSPCYWNRDIGVRLADQFFVQDLSVVPNVDSPSPLYSRKTVKLWISCHSLASQKFQLQLWSGNKPINLRALIKHIRIRVGKYLTDSHSAQAPNTPDITSTLIIDDLVLLGFCFVSHGTIMPILQHVHHS</sequence>